<dbReference type="EMBL" id="CAAALY010086465">
    <property type="protein sequence ID" value="VEL27324.1"/>
    <property type="molecule type" value="Genomic_DNA"/>
</dbReference>
<accession>A0A448X3W9</accession>
<dbReference type="Proteomes" id="UP000784294">
    <property type="component" value="Unassembled WGS sequence"/>
</dbReference>
<reference evidence="2" key="1">
    <citation type="submission" date="2018-11" db="EMBL/GenBank/DDBJ databases">
        <authorList>
            <consortium name="Pathogen Informatics"/>
        </authorList>
    </citation>
    <scope>NUCLEOTIDE SEQUENCE</scope>
</reference>
<evidence type="ECO:0000313" key="2">
    <source>
        <dbReference type="EMBL" id="VEL27324.1"/>
    </source>
</evidence>
<evidence type="ECO:0000256" key="1">
    <source>
        <dbReference type="SAM" id="MobiDB-lite"/>
    </source>
</evidence>
<name>A0A448X3W9_9PLAT</name>
<feature type="region of interest" description="Disordered" evidence="1">
    <location>
        <begin position="16"/>
        <end position="43"/>
    </location>
</feature>
<gene>
    <name evidence="2" type="ORF">PXEA_LOCUS20764</name>
</gene>
<comment type="caution">
    <text evidence="2">The sequence shown here is derived from an EMBL/GenBank/DDBJ whole genome shotgun (WGS) entry which is preliminary data.</text>
</comment>
<proteinExistence type="predicted"/>
<feature type="compositionally biased region" description="Basic and acidic residues" evidence="1">
    <location>
        <begin position="23"/>
        <end position="38"/>
    </location>
</feature>
<evidence type="ECO:0000313" key="3">
    <source>
        <dbReference type="Proteomes" id="UP000784294"/>
    </source>
</evidence>
<keyword evidence="3" id="KW-1185">Reference proteome</keyword>
<sequence>MCQLCLCAEKSDVTHKHSATGDNRPKKNNESEADEPKPGSRVLGLSLGRSCRSLIDLVSPIRRNGNEGVHLMVASGGDLGLLVSRKVSRELLARSASSCLLAVNSGRPSAEPTKITPGSTPTIAMPAPSRPDCLTAEQLATCQRIARFSVGGDQPELVSLSAKKAIT</sequence>
<protein>
    <submittedName>
        <fullName evidence="2">Uncharacterized protein</fullName>
    </submittedName>
</protein>
<organism evidence="2 3">
    <name type="scientific">Protopolystoma xenopodis</name>
    <dbReference type="NCBI Taxonomy" id="117903"/>
    <lineage>
        <taxon>Eukaryota</taxon>
        <taxon>Metazoa</taxon>
        <taxon>Spiralia</taxon>
        <taxon>Lophotrochozoa</taxon>
        <taxon>Platyhelminthes</taxon>
        <taxon>Monogenea</taxon>
        <taxon>Polyopisthocotylea</taxon>
        <taxon>Polystomatidea</taxon>
        <taxon>Polystomatidae</taxon>
        <taxon>Protopolystoma</taxon>
    </lineage>
</organism>
<dbReference type="AlphaFoldDB" id="A0A448X3W9"/>